<feature type="transmembrane region" description="Helical" evidence="7">
    <location>
        <begin position="60"/>
        <end position="78"/>
    </location>
</feature>
<keyword evidence="10" id="KW-1185">Reference proteome</keyword>
<feature type="transmembrane region" description="Helical" evidence="7">
    <location>
        <begin position="175"/>
        <end position="199"/>
    </location>
</feature>
<evidence type="ECO:0000256" key="2">
    <source>
        <dbReference type="ARBA" id="ARBA00022475"/>
    </source>
</evidence>
<feature type="transmembrane region" description="Helical" evidence="7">
    <location>
        <begin position="321"/>
        <end position="342"/>
    </location>
</feature>
<feature type="transmembrane region" description="Helical" evidence="7">
    <location>
        <begin position="283"/>
        <end position="300"/>
    </location>
</feature>
<keyword evidence="4 7" id="KW-0812">Transmembrane</keyword>
<dbReference type="PANTHER" id="PTHR33362">
    <property type="entry name" value="SIALIC ACID TRAP TRANSPORTER PERMEASE PROTEIN SIAT-RELATED"/>
    <property type="match status" value="1"/>
</dbReference>
<feature type="transmembrane region" description="Helical" evidence="7">
    <location>
        <begin position="99"/>
        <end position="124"/>
    </location>
</feature>
<feature type="transmembrane region" description="Helical" evidence="7">
    <location>
        <begin position="144"/>
        <end position="168"/>
    </location>
</feature>
<dbReference type="RefSeq" id="WP_207046852.1">
    <property type="nucleotide sequence ID" value="NZ_JAFLNC010000004.1"/>
</dbReference>
<dbReference type="EMBL" id="JAFLNC010000004">
    <property type="protein sequence ID" value="MBO0334740.1"/>
    <property type="molecule type" value="Genomic_DNA"/>
</dbReference>
<dbReference type="NCBIfam" id="TIGR00786">
    <property type="entry name" value="dctM"/>
    <property type="match status" value="1"/>
</dbReference>
<evidence type="ECO:0000313" key="9">
    <source>
        <dbReference type="EMBL" id="MBO0334740.1"/>
    </source>
</evidence>
<feature type="transmembrane region" description="Helical" evidence="7">
    <location>
        <begin position="7"/>
        <end position="40"/>
    </location>
</feature>
<dbReference type="PIRSF" id="PIRSF006066">
    <property type="entry name" value="HI0050"/>
    <property type="match status" value="1"/>
</dbReference>
<dbReference type="Proteomes" id="UP000664761">
    <property type="component" value="Unassembled WGS sequence"/>
</dbReference>
<keyword evidence="3 7" id="KW-0997">Cell inner membrane</keyword>
<evidence type="ECO:0000256" key="4">
    <source>
        <dbReference type="ARBA" id="ARBA00022692"/>
    </source>
</evidence>
<keyword evidence="7" id="KW-0813">Transport</keyword>
<feature type="transmembrane region" description="Helical" evidence="7">
    <location>
        <begin position="219"/>
        <end position="236"/>
    </location>
</feature>
<keyword evidence="2" id="KW-1003">Cell membrane</keyword>
<accession>A0ABS3F893</accession>
<evidence type="ECO:0000259" key="8">
    <source>
        <dbReference type="Pfam" id="PF06808"/>
    </source>
</evidence>
<feature type="transmembrane region" description="Helical" evidence="7">
    <location>
        <begin position="401"/>
        <end position="423"/>
    </location>
</feature>
<keyword evidence="6 7" id="KW-0472">Membrane</keyword>
<sequence length="435" mass="46217">MESEIIGLIGLLVVMGLLLLRVPIAVALICVSFVGISLILGTKQAWGILSVIPYNFAAKWTLSSIPMFLLMGFMAHHGGLTKGLFAAARLWLSRLPGGLAVAAVLGCSGFAAVSGSSVACAAAMGRIAVPQMIKYNYAPTLATGAVAAGGTLGALIPPSILLILFGIFTETSINLLFIGSIGVGVFSAAAYVLMIVVRAWLNPELAPPVDDNPSWGERISILTEVWPVIVLFAVVLGGMFSGLFTATEAGAVGAFMTIVISFIKKTLTFTALKATLVETLTTTASLFFIAIGASLFIRFLTFAGTDDLIADIILQLGTDRFLLILGLIGVYIIMGMFIDPLGTMLLTIPLVMPVLDKLDIPLVWFGVFLVKMLEIGMITPPIGLNVFVLKTVVERDITLGIIFKGVMWFIAVDILVVLLMIFFPQLVLYLPSIAS</sequence>
<keyword evidence="5 7" id="KW-1133">Transmembrane helix</keyword>
<name>A0ABS3F893_9PROT</name>
<protein>
    <recommendedName>
        <fullName evidence="7">TRAP transporter large permease protein</fullName>
    </recommendedName>
</protein>
<evidence type="ECO:0000256" key="6">
    <source>
        <dbReference type="ARBA" id="ARBA00023136"/>
    </source>
</evidence>
<feature type="transmembrane region" description="Helical" evidence="7">
    <location>
        <begin position="362"/>
        <end position="389"/>
    </location>
</feature>
<feature type="domain" description="TRAP C4-dicarboxylate transport system permease DctM subunit" evidence="8">
    <location>
        <begin position="12"/>
        <end position="426"/>
    </location>
</feature>
<proteinExistence type="inferred from homology"/>
<organism evidence="9 10">
    <name type="scientific">Sneathiella sedimenti</name>
    <dbReference type="NCBI Taxonomy" id="2816034"/>
    <lineage>
        <taxon>Bacteria</taxon>
        <taxon>Pseudomonadati</taxon>
        <taxon>Pseudomonadota</taxon>
        <taxon>Alphaproteobacteria</taxon>
        <taxon>Sneathiellales</taxon>
        <taxon>Sneathiellaceae</taxon>
        <taxon>Sneathiella</taxon>
    </lineage>
</organism>
<evidence type="ECO:0000256" key="3">
    <source>
        <dbReference type="ARBA" id="ARBA00022519"/>
    </source>
</evidence>
<dbReference type="PANTHER" id="PTHR33362:SF5">
    <property type="entry name" value="C4-DICARBOXYLATE TRAP TRANSPORTER LARGE PERMEASE PROTEIN DCTM"/>
    <property type="match status" value="1"/>
</dbReference>
<evidence type="ECO:0000313" key="10">
    <source>
        <dbReference type="Proteomes" id="UP000664761"/>
    </source>
</evidence>
<evidence type="ECO:0000256" key="5">
    <source>
        <dbReference type="ARBA" id="ARBA00022989"/>
    </source>
</evidence>
<evidence type="ECO:0000256" key="7">
    <source>
        <dbReference type="RuleBase" id="RU369079"/>
    </source>
</evidence>
<evidence type="ECO:0000256" key="1">
    <source>
        <dbReference type="ARBA" id="ARBA00004429"/>
    </source>
</evidence>
<dbReference type="InterPro" id="IPR010656">
    <property type="entry name" value="DctM"/>
</dbReference>
<comment type="subcellular location">
    <subcellularLocation>
        <location evidence="1 7">Cell inner membrane</location>
        <topology evidence="1 7">Multi-pass membrane protein</topology>
    </subcellularLocation>
</comment>
<dbReference type="Pfam" id="PF06808">
    <property type="entry name" value="DctM"/>
    <property type="match status" value="1"/>
</dbReference>
<dbReference type="InterPro" id="IPR004681">
    <property type="entry name" value="TRAP_DctM"/>
</dbReference>
<comment type="function">
    <text evidence="7">Part of the tripartite ATP-independent periplasmic (TRAP) transport system.</text>
</comment>
<reference evidence="9 10" key="1">
    <citation type="submission" date="2021-03" db="EMBL/GenBank/DDBJ databases">
        <title>Sneathiella sp. CAU 1612 isolated from Kang Won-do.</title>
        <authorList>
            <person name="Kim W."/>
        </authorList>
    </citation>
    <scope>NUCLEOTIDE SEQUENCE [LARGE SCALE GENOMIC DNA]</scope>
    <source>
        <strain evidence="9 10">CAU 1612</strain>
    </source>
</reference>
<comment type="caution">
    <text evidence="9">The sequence shown here is derived from an EMBL/GenBank/DDBJ whole genome shotgun (WGS) entry which is preliminary data.</text>
</comment>
<comment type="similarity">
    <text evidence="7">Belongs to the TRAP transporter large permease family.</text>
</comment>
<feature type="transmembrane region" description="Helical" evidence="7">
    <location>
        <begin position="243"/>
        <end position="263"/>
    </location>
</feature>
<gene>
    <name evidence="9" type="ORF">J0X12_14025</name>
</gene>
<comment type="subunit">
    <text evidence="7">The complex comprises the extracytoplasmic solute receptor protein and the two transmembrane proteins.</text>
</comment>